<organism evidence="3 4">
    <name type="scientific">Triparma strigata</name>
    <dbReference type="NCBI Taxonomy" id="1606541"/>
    <lineage>
        <taxon>Eukaryota</taxon>
        <taxon>Sar</taxon>
        <taxon>Stramenopiles</taxon>
        <taxon>Ochrophyta</taxon>
        <taxon>Bolidophyceae</taxon>
        <taxon>Parmales</taxon>
        <taxon>Triparmaceae</taxon>
        <taxon>Triparma</taxon>
    </lineage>
</organism>
<name>A0A9W7ABQ8_9STRA</name>
<accession>A0A9W7ABQ8</accession>
<reference evidence="4" key="1">
    <citation type="journal article" date="2023" name="Commun. Biol.">
        <title>Genome analysis of Parmales, the sister group of diatoms, reveals the evolutionary specialization of diatoms from phago-mixotrophs to photoautotrophs.</title>
        <authorList>
            <person name="Ban H."/>
            <person name="Sato S."/>
            <person name="Yoshikawa S."/>
            <person name="Yamada K."/>
            <person name="Nakamura Y."/>
            <person name="Ichinomiya M."/>
            <person name="Sato N."/>
            <person name="Blanc-Mathieu R."/>
            <person name="Endo H."/>
            <person name="Kuwata A."/>
            <person name="Ogata H."/>
        </authorList>
    </citation>
    <scope>NUCLEOTIDE SEQUENCE [LARGE SCALE GENOMIC DNA]</scope>
    <source>
        <strain evidence="4">NIES 3701</strain>
    </source>
</reference>
<dbReference type="OrthoDB" id="39834at2759"/>
<evidence type="ECO:0000313" key="4">
    <source>
        <dbReference type="Proteomes" id="UP001165085"/>
    </source>
</evidence>
<dbReference type="AlphaFoldDB" id="A0A9W7ABQ8"/>
<keyword evidence="4" id="KW-1185">Reference proteome</keyword>
<feature type="signal peptide" evidence="2">
    <location>
        <begin position="1"/>
        <end position="21"/>
    </location>
</feature>
<feature type="compositionally biased region" description="Pro residues" evidence="1">
    <location>
        <begin position="121"/>
        <end position="134"/>
    </location>
</feature>
<protein>
    <recommendedName>
        <fullName evidence="5">PsbP C-terminal domain-containing protein</fullName>
    </recommendedName>
</protein>
<keyword evidence="2" id="KW-0732">Signal</keyword>
<evidence type="ECO:0000313" key="3">
    <source>
        <dbReference type="EMBL" id="GMH65439.1"/>
    </source>
</evidence>
<evidence type="ECO:0000256" key="1">
    <source>
        <dbReference type="SAM" id="MobiDB-lite"/>
    </source>
</evidence>
<evidence type="ECO:0000256" key="2">
    <source>
        <dbReference type="SAM" id="SignalP"/>
    </source>
</evidence>
<proteinExistence type="predicted"/>
<feature type="region of interest" description="Disordered" evidence="1">
    <location>
        <begin position="115"/>
        <end position="135"/>
    </location>
</feature>
<evidence type="ECO:0008006" key="5">
    <source>
        <dbReference type="Google" id="ProtNLM"/>
    </source>
</evidence>
<feature type="chain" id="PRO_5040951429" description="PsbP C-terminal domain-containing protein" evidence="2">
    <location>
        <begin position="22"/>
        <end position="333"/>
    </location>
</feature>
<dbReference type="Proteomes" id="UP001165085">
    <property type="component" value="Unassembled WGS sequence"/>
</dbReference>
<dbReference type="EMBL" id="BRXY01000101">
    <property type="protein sequence ID" value="GMH65439.1"/>
    <property type="molecule type" value="Genomic_DNA"/>
</dbReference>
<sequence>MGSLHAIVAAFLLTLLHYTHGFTLTPTIKPLAARSSSLLQAKPSRAGHQLVPRRHFVFLPLLIPGVASAIDVSGLRLEGGGATPTNSDIAEQLRSGGYGLSDGSASTRVNAIKEGIRSSNAPPPQTTAPAPFAPPKEDLSVAQFAQKASSSPPNTQPNILKTQSALTDFLLAPSGPPVQVSLSYPTDWLQLDRATGGLQYVDQRNGDKLYVLRANLPPDTTLATVDKKWFTDVLFDPRGGIAKSGQNVESPKVLSAEMSSSVALQTPRKRVVLKYSTVTSNGLEVERRGLLDCYEIQGMAYMLLVGQNAVLYKKEGAERATAENIVNSFRVES</sequence>
<comment type="caution">
    <text evidence="3">The sequence shown here is derived from an EMBL/GenBank/DDBJ whole genome shotgun (WGS) entry which is preliminary data.</text>
</comment>
<gene>
    <name evidence="3" type="ORF">TrST_g10137</name>
</gene>